<dbReference type="PROSITE" id="PS50181">
    <property type="entry name" value="FBOX"/>
    <property type="match status" value="1"/>
</dbReference>
<dbReference type="KEGG" id="dfa:DFA_04418"/>
<keyword evidence="5" id="KW-1185">Reference proteome</keyword>
<dbReference type="OMA" id="MATLEYD"/>
<dbReference type="Gene3D" id="1.20.1280.50">
    <property type="match status" value="1"/>
</dbReference>
<dbReference type="EMBL" id="GL883009">
    <property type="protein sequence ID" value="EGG22300.1"/>
    <property type="molecule type" value="Genomic_DNA"/>
</dbReference>
<dbReference type="InterPro" id="IPR050672">
    <property type="entry name" value="FBXO45-Fsn/SPSB_families"/>
</dbReference>
<dbReference type="PANTHER" id="PTHR12245">
    <property type="entry name" value="SPRY DOMAIN CONTAINING SOCS BOX PROTEIN"/>
    <property type="match status" value="1"/>
</dbReference>
<sequence>MNHTAAGNNFNNNITSNQIFDTNRLNPNPSTTTPPILIPRMATLEYDRTSLTSSTSSSSSSSPCSLSSTPGSTWKKAQFQTMGINGDTLMASCHLNNNNINNTNNNNNNNNENQRSLEMGQPFTSSDQILNHQYSTEAEKQLHEEQSSHIEQLHEYDLQLEYLPVEILTTICKFLDVKCIKCLFLVNRFFKEMADDEDVWKHLFFDRFGPKNIKLPKLHLSWKSFYRSHKTYKGRWDTIKKGKMVLSNNERTVTHGGDYLGSYQSVRGSERIELDSGCTYWEVYVESLNFNQTGFHLVIGVIPESFPVWQSYLTSNGGWGYLADGRKANNSGNGVPFAKPFAQGDRVGLLVDMNQHTLSYYLNGVVQGVAFKNLEQPVYPGVSLLTGGQSVSFIEDPSFPRLYQ</sequence>
<dbReference type="OrthoDB" id="18378at2759"/>
<evidence type="ECO:0000259" key="3">
    <source>
        <dbReference type="PROSITE" id="PS50188"/>
    </source>
</evidence>
<dbReference type="InterPro" id="IPR043136">
    <property type="entry name" value="B30.2/SPRY_sf"/>
</dbReference>
<dbReference type="SUPFAM" id="SSF81383">
    <property type="entry name" value="F-box domain"/>
    <property type="match status" value="1"/>
</dbReference>
<dbReference type="InterPro" id="IPR036047">
    <property type="entry name" value="F-box-like_dom_sf"/>
</dbReference>
<accession>F4PPI7</accession>
<feature type="compositionally biased region" description="Low complexity" evidence="1">
    <location>
        <begin position="49"/>
        <end position="73"/>
    </location>
</feature>
<protein>
    <recommendedName>
        <fullName evidence="6">F-box domain-containing protein</fullName>
    </recommendedName>
</protein>
<feature type="compositionally biased region" description="Low complexity" evidence="1">
    <location>
        <begin position="100"/>
        <end position="113"/>
    </location>
</feature>
<feature type="domain" description="F-box" evidence="2">
    <location>
        <begin position="157"/>
        <end position="203"/>
    </location>
</feature>
<evidence type="ECO:0000256" key="1">
    <source>
        <dbReference type="SAM" id="MobiDB-lite"/>
    </source>
</evidence>
<dbReference type="PROSITE" id="PS50188">
    <property type="entry name" value="B302_SPRY"/>
    <property type="match status" value="1"/>
</dbReference>
<dbReference type="Pfam" id="PF12937">
    <property type="entry name" value="F-box-like"/>
    <property type="match status" value="1"/>
</dbReference>
<dbReference type="InterPro" id="IPR003877">
    <property type="entry name" value="SPRY_dom"/>
</dbReference>
<evidence type="ECO:0008006" key="6">
    <source>
        <dbReference type="Google" id="ProtNLM"/>
    </source>
</evidence>
<dbReference type="Gene3D" id="2.60.120.920">
    <property type="match status" value="1"/>
</dbReference>
<dbReference type="PANTHER" id="PTHR12245:SF5">
    <property type="entry name" value="SPRY DOMAIN-CONTAINING SOCS BOX PROTEIN 3"/>
    <property type="match status" value="1"/>
</dbReference>
<dbReference type="AlphaFoldDB" id="F4PPI7"/>
<evidence type="ECO:0000313" key="5">
    <source>
        <dbReference type="Proteomes" id="UP000007797"/>
    </source>
</evidence>
<evidence type="ECO:0000259" key="2">
    <source>
        <dbReference type="PROSITE" id="PS50181"/>
    </source>
</evidence>
<dbReference type="InterPro" id="IPR013320">
    <property type="entry name" value="ConA-like_dom_sf"/>
</dbReference>
<dbReference type="GeneID" id="14874247"/>
<dbReference type="RefSeq" id="XP_004360151.1">
    <property type="nucleotide sequence ID" value="XM_004360094.1"/>
</dbReference>
<dbReference type="CDD" id="cd11709">
    <property type="entry name" value="SPRY"/>
    <property type="match status" value="1"/>
</dbReference>
<organism evidence="4 5">
    <name type="scientific">Cavenderia fasciculata</name>
    <name type="common">Slime mold</name>
    <name type="synonym">Dictyostelium fasciculatum</name>
    <dbReference type="NCBI Taxonomy" id="261658"/>
    <lineage>
        <taxon>Eukaryota</taxon>
        <taxon>Amoebozoa</taxon>
        <taxon>Evosea</taxon>
        <taxon>Eumycetozoa</taxon>
        <taxon>Dictyostelia</taxon>
        <taxon>Acytosteliales</taxon>
        <taxon>Cavenderiaceae</taxon>
        <taxon>Cavenderia</taxon>
    </lineage>
</organism>
<gene>
    <name evidence="4" type="ORF">DFA_04418</name>
</gene>
<dbReference type="Proteomes" id="UP000007797">
    <property type="component" value="Unassembled WGS sequence"/>
</dbReference>
<dbReference type="InterPro" id="IPR001810">
    <property type="entry name" value="F-box_dom"/>
</dbReference>
<dbReference type="InterPro" id="IPR001870">
    <property type="entry name" value="B30.2/SPRY"/>
</dbReference>
<reference evidence="5" key="1">
    <citation type="journal article" date="2011" name="Genome Res.">
        <title>Phylogeny-wide analysis of social amoeba genomes highlights ancient origins for complex intercellular communication.</title>
        <authorList>
            <person name="Heidel A.J."/>
            <person name="Lawal H.M."/>
            <person name="Felder M."/>
            <person name="Schilde C."/>
            <person name="Helps N.R."/>
            <person name="Tunggal B."/>
            <person name="Rivero F."/>
            <person name="John U."/>
            <person name="Schleicher M."/>
            <person name="Eichinger L."/>
            <person name="Platzer M."/>
            <person name="Noegel A.A."/>
            <person name="Schaap P."/>
            <person name="Gloeckner G."/>
        </authorList>
    </citation>
    <scope>NUCLEOTIDE SEQUENCE [LARGE SCALE GENOMIC DNA]</scope>
    <source>
        <strain evidence="5">SH3</strain>
    </source>
</reference>
<feature type="region of interest" description="Disordered" evidence="1">
    <location>
        <begin position="19"/>
        <end position="73"/>
    </location>
</feature>
<dbReference type="SUPFAM" id="SSF49899">
    <property type="entry name" value="Concanavalin A-like lectins/glucanases"/>
    <property type="match status" value="1"/>
</dbReference>
<feature type="region of interest" description="Disordered" evidence="1">
    <location>
        <begin position="100"/>
        <end position="119"/>
    </location>
</feature>
<feature type="compositionally biased region" description="Polar residues" evidence="1">
    <location>
        <begin position="21"/>
        <end position="34"/>
    </location>
</feature>
<dbReference type="Pfam" id="PF00622">
    <property type="entry name" value="SPRY"/>
    <property type="match status" value="1"/>
</dbReference>
<proteinExistence type="predicted"/>
<feature type="domain" description="B30.2/SPRY" evidence="3">
    <location>
        <begin position="211"/>
        <end position="400"/>
    </location>
</feature>
<dbReference type="SMART" id="SM00449">
    <property type="entry name" value="SPRY"/>
    <property type="match status" value="1"/>
</dbReference>
<name>F4PPI7_CACFS</name>
<evidence type="ECO:0000313" key="4">
    <source>
        <dbReference type="EMBL" id="EGG22300.1"/>
    </source>
</evidence>